<dbReference type="AlphaFoldDB" id="A0A9D4IHR9"/>
<protein>
    <submittedName>
        <fullName evidence="1">Uncharacterized protein</fullName>
    </submittedName>
</protein>
<sequence length="101" mass="11510">MGDRSEQALSWSQANDRASTAHAAGTLIGLTYRGSLWLSLVAKQVDHWITGREKNLVGHFLIKCPIRRKELVFARQTVRQGVETTWYVGRERDVEDLSKNK</sequence>
<reference evidence="1" key="2">
    <citation type="submission" date="2020-11" db="EMBL/GenBank/DDBJ databases">
        <authorList>
            <person name="McCartney M.A."/>
            <person name="Auch B."/>
            <person name="Kono T."/>
            <person name="Mallez S."/>
            <person name="Becker A."/>
            <person name="Gohl D.M."/>
            <person name="Silverstein K.A.T."/>
            <person name="Koren S."/>
            <person name="Bechman K.B."/>
            <person name="Herman A."/>
            <person name="Abrahante J.E."/>
            <person name="Garbe J."/>
        </authorList>
    </citation>
    <scope>NUCLEOTIDE SEQUENCE</scope>
    <source>
        <strain evidence="1">Duluth1</strain>
        <tissue evidence="1">Whole animal</tissue>
    </source>
</reference>
<organism evidence="1 2">
    <name type="scientific">Dreissena polymorpha</name>
    <name type="common">Zebra mussel</name>
    <name type="synonym">Mytilus polymorpha</name>
    <dbReference type="NCBI Taxonomy" id="45954"/>
    <lineage>
        <taxon>Eukaryota</taxon>
        <taxon>Metazoa</taxon>
        <taxon>Spiralia</taxon>
        <taxon>Lophotrochozoa</taxon>
        <taxon>Mollusca</taxon>
        <taxon>Bivalvia</taxon>
        <taxon>Autobranchia</taxon>
        <taxon>Heteroconchia</taxon>
        <taxon>Euheterodonta</taxon>
        <taxon>Imparidentia</taxon>
        <taxon>Neoheterodontei</taxon>
        <taxon>Myida</taxon>
        <taxon>Dreissenoidea</taxon>
        <taxon>Dreissenidae</taxon>
        <taxon>Dreissena</taxon>
    </lineage>
</organism>
<dbReference type="EMBL" id="JAIWYP010000009">
    <property type="protein sequence ID" value="KAH3773719.1"/>
    <property type="molecule type" value="Genomic_DNA"/>
</dbReference>
<comment type="caution">
    <text evidence="1">The sequence shown here is derived from an EMBL/GenBank/DDBJ whole genome shotgun (WGS) entry which is preliminary data.</text>
</comment>
<reference evidence="1" key="1">
    <citation type="journal article" date="2019" name="bioRxiv">
        <title>The Genome of the Zebra Mussel, Dreissena polymorpha: A Resource for Invasive Species Research.</title>
        <authorList>
            <person name="McCartney M.A."/>
            <person name="Auch B."/>
            <person name="Kono T."/>
            <person name="Mallez S."/>
            <person name="Zhang Y."/>
            <person name="Obille A."/>
            <person name="Becker A."/>
            <person name="Abrahante J.E."/>
            <person name="Garbe J."/>
            <person name="Badalamenti J.P."/>
            <person name="Herman A."/>
            <person name="Mangelson H."/>
            <person name="Liachko I."/>
            <person name="Sullivan S."/>
            <person name="Sone E.D."/>
            <person name="Koren S."/>
            <person name="Silverstein K.A.T."/>
            <person name="Beckman K.B."/>
            <person name="Gohl D.M."/>
        </authorList>
    </citation>
    <scope>NUCLEOTIDE SEQUENCE</scope>
    <source>
        <strain evidence="1">Duluth1</strain>
        <tissue evidence="1">Whole animal</tissue>
    </source>
</reference>
<keyword evidence="2" id="KW-1185">Reference proteome</keyword>
<evidence type="ECO:0000313" key="2">
    <source>
        <dbReference type="Proteomes" id="UP000828390"/>
    </source>
</evidence>
<proteinExistence type="predicted"/>
<dbReference type="Proteomes" id="UP000828390">
    <property type="component" value="Unassembled WGS sequence"/>
</dbReference>
<name>A0A9D4IHR9_DREPO</name>
<evidence type="ECO:0000313" key="1">
    <source>
        <dbReference type="EMBL" id="KAH3773719.1"/>
    </source>
</evidence>
<accession>A0A9D4IHR9</accession>
<gene>
    <name evidence="1" type="ORF">DPMN_175087</name>
</gene>